<sequence>MRVVVFGATGMVGQGVLRECLLADDVREVLTVGRRPTGARDPKLRELTVADVGELDAVRAELTDVDACFYCLGVSSLGLDEAAYTRVSYDYPMAAARLFAQVSPQVTFVYVSGQGTDSSGQGRVMWARVKGRAENAIMDLLPNGYAARPGFIQPTYGAVSKTRWYRFGYAVTRPLFPVLRRLLPNQVTTTDGIGRAMVRVAREGSPVRVLGNRELR</sequence>
<dbReference type="InterPro" id="IPR001509">
    <property type="entry name" value="Epimerase_deHydtase"/>
</dbReference>
<organism evidence="4 5">
    <name type="scientific">Micromonospora saelicesensis</name>
    <dbReference type="NCBI Taxonomy" id="285676"/>
    <lineage>
        <taxon>Bacteria</taxon>
        <taxon>Bacillati</taxon>
        <taxon>Actinomycetota</taxon>
        <taxon>Actinomycetes</taxon>
        <taxon>Micromonosporales</taxon>
        <taxon>Micromonosporaceae</taxon>
        <taxon>Micromonospora</taxon>
    </lineage>
</organism>
<dbReference type="SUPFAM" id="SSF51735">
    <property type="entry name" value="NAD(P)-binding Rossmann-fold domains"/>
    <property type="match status" value="1"/>
</dbReference>
<reference evidence="3 6" key="2">
    <citation type="submission" date="2018-03" db="EMBL/GenBank/DDBJ databases">
        <title>Genomic framework for the identification of Micromonospora saelicesensis and Micromonospora noduli.</title>
        <authorList>
            <person name="Riesco R."/>
            <person name="Trujillo M.E."/>
        </authorList>
    </citation>
    <scope>NUCLEOTIDE SEQUENCE [LARGE SCALE GENOMIC DNA]</scope>
    <source>
        <strain evidence="3 6">GAR05</strain>
    </source>
</reference>
<keyword evidence="6" id="KW-1185">Reference proteome</keyword>
<protein>
    <submittedName>
        <fullName evidence="4">NADH(P)-binding</fullName>
    </submittedName>
</protein>
<dbReference type="STRING" id="285676.GA0070561_6331"/>
<evidence type="ECO:0000313" key="5">
    <source>
        <dbReference type="Proteomes" id="UP000198864"/>
    </source>
</evidence>
<evidence type="ECO:0000259" key="2">
    <source>
        <dbReference type="Pfam" id="PF01370"/>
    </source>
</evidence>
<name>A0A1C5A5K7_9ACTN</name>
<dbReference type="PANTHER" id="PTHR14097">
    <property type="entry name" value="OXIDOREDUCTASE HTATIP2"/>
    <property type="match status" value="1"/>
</dbReference>
<dbReference type="EMBL" id="FMCR01000008">
    <property type="protein sequence ID" value="SCF40497.1"/>
    <property type="molecule type" value="Genomic_DNA"/>
</dbReference>
<dbReference type="PANTHER" id="PTHR14097:SF8">
    <property type="entry name" value="NAD(P)-BINDING DOMAIN-CONTAINING PROTEIN"/>
    <property type="match status" value="1"/>
</dbReference>
<dbReference type="Proteomes" id="UP000249334">
    <property type="component" value="Unassembled WGS sequence"/>
</dbReference>
<gene>
    <name evidence="4" type="ORF">GA0070561_6331</name>
    <name evidence="3" type="ORF">GAR05_04599</name>
</gene>
<reference evidence="4 5" key="1">
    <citation type="submission" date="2016-06" db="EMBL/GenBank/DDBJ databases">
        <authorList>
            <person name="Kjaerup R.B."/>
            <person name="Dalgaard T.S."/>
            <person name="Juul-Madsen H.R."/>
        </authorList>
    </citation>
    <scope>NUCLEOTIDE SEQUENCE [LARGE SCALE GENOMIC DNA]</scope>
    <source>
        <strain evidence="4 5">DSM 44871</strain>
    </source>
</reference>
<accession>A0A1C5A5K7</accession>
<dbReference type="Pfam" id="PF01370">
    <property type="entry name" value="Epimerase"/>
    <property type="match status" value="1"/>
</dbReference>
<feature type="domain" description="NAD-dependent epimerase/dehydratase" evidence="2">
    <location>
        <begin position="3"/>
        <end position="79"/>
    </location>
</feature>
<dbReference type="InterPro" id="IPR036291">
    <property type="entry name" value="NAD(P)-bd_dom_sf"/>
</dbReference>
<evidence type="ECO:0000313" key="6">
    <source>
        <dbReference type="Proteomes" id="UP000249334"/>
    </source>
</evidence>
<dbReference type="Proteomes" id="UP000198864">
    <property type="component" value="Unassembled WGS sequence"/>
</dbReference>
<dbReference type="GO" id="GO:0016020">
    <property type="term" value="C:membrane"/>
    <property type="evidence" value="ECO:0007669"/>
    <property type="project" value="UniProtKB-SubCell"/>
</dbReference>
<evidence type="ECO:0000313" key="4">
    <source>
        <dbReference type="EMBL" id="SCF40497.1"/>
    </source>
</evidence>
<dbReference type="Gene3D" id="3.40.50.720">
    <property type="entry name" value="NAD(P)-binding Rossmann-like Domain"/>
    <property type="match status" value="1"/>
</dbReference>
<evidence type="ECO:0000256" key="1">
    <source>
        <dbReference type="ARBA" id="ARBA00004370"/>
    </source>
</evidence>
<comment type="subcellular location">
    <subcellularLocation>
        <location evidence="1">Membrane</location>
    </subcellularLocation>
</comment>
<dbReference type="EMBL" id="PXXW01000037">
    <property type="protein sequence ID" value="RAN95062.1"/>
    <property type="molecule type" value="Genomic_DNA"/>
</dbReference>
<dbReference type="AlphaFoldDB" id="A0A1C5A5K7"/>
<proteinExistence type="predicted"/>
<dbReference type="RefSeq" id="WP_091408089.1">
    <property type="nucleotide sequence ID" value="NZ_FMCR01000008.1"/>
</dbReference>
<evidence type="ECO:0000313" key="3">
    <source>
        <dbReference type="EMBL" id="RAN95062.1"/>
    </source>
</evidence>